<dbReference type="EMBL" id="JACGWJ010000018">
    <property type="protein sequence ID" value="KAL0349507.1"/>
    <property type="molecule type" value="Genomic_DNA"/>
</dbReference>
<dbReference type="AlphaFoldDB" id="A0AAW2P0U7"/>
<feature type="compositionally biased region" description="Low complexity" evidence="1">
    <location>
        <begin position="46"/>
        <end position="60"/>
    </location>
</feature>
<name>A0AAW2P0U7_SESRA</name>
<evidence type="ECO:0000313" key="2">
    <source>
        <dbReference type="EMBL" id="KAL0349507.1"/>
    </source>
</evidence>
<comment type="caution">
    <text evidence="2">The sequence shown here is derived from an EMBL/GenBank/DDBJ whole genome shotgun (WGS) entry which is preliminary data.</text>
</comment>
<gene>
    <name evidence="2" type="ORF">Sradi_4099900</name>
</gene>
<sequence>MEFANAYCFQGEHDWEALVEIFEPEEKGAQEDEYVEVASDSDDSDVSGSESSGISGCTDC</sequence>
<organism evidence="2">
    <name type="scientific">Sesamum radiatum</name>
    <name type="common">Black benniseed</name>
    <dbReference type="NCBI Taxonomy" id="300843"/>
    <lineage>
        <taxon>Eukaryota</taxon>
        <taxon>Viridiplantae</taxon>
        <taxon>Streptophyta</taxon>
        <taxon>Embryophyta</taxon>
        <taxon>Tracheophyta</taxon>
        <taxon>Spermatophyta</taxon>
        <taxon>Magnoliopsida</taxon>
        <taxon>eudicotyledons</taxon>
        <taxon>Gunneridae</taxon>
        <taxon>Pentapetalae</taxon>
        <taxon>asterids</taxon>
        <taxon>lamiids</taxon>
        <taxon>Lamiales</taxon>
        <taxon>Pedaliaceae</taxon>
        <taxon>Sesamum</taxon>
    </lineage>
</organism>
<reference evidence="2" key="2">
    <citation type="journal article" date="2024" name="Plant">
        <title>Genomic evolution and insights into agronomic trait innovations of Sesamum species.</title>
        <authorList>
            <person name="Miao H."/>
            <person name="Wang L."/>
            <person name="Qu L."/>
            <person name="Liu H."/>
            <person name="Sun Y."/>
            <person name="Le M."/>
            <person name="Wang Q."/>
            <person name="Wei S."/>
            <person name="Zheng Y."/>
            <person name="Lin W."/>
            <person name="Duan Y."/>
            <person name="Cao H."/>
            <person name="Xiong S."/>
            <person name="Wang X."/>
            <person name="Wei L."/>
            <person name="Li C."/>
            <person name="Ma Q."/>
            <person name="Ju M."/>
            <person name="Zhao R."/>
            <person name="Li G."/>
            <person name="Mu C."/>
            <person name="Tian Q."/>
            <person name="Mei H."/>
            <person name="Zhang T."/>
            <person name="Gao T."/>
            <person name="Zhang H."/>
        </authorList>
    </citation>
    <scope>NUCLEOTIDE SEQUENCE</scope>
    <source>
        <strain evidence="2">G02</strain>
    </source>
</reference>
<accession>A0AAW2P0U7</accession>
<feature type="region of interest" description="Disordered" evidence="1">
    <location>
        <begin position="31"/>
        <end position="60"/>
    </location>
</feature>
<proteinExistence type="predicted"/>
<protein>
    <submittedName>
        <fullName evidence="2">Uncharacterized protein</fullName>
    </submittedName>
</protein>
<feature type="compositionally biased region" description="Acidic residues" evidence="1">
    <location>
        <begin position="31"/>
        <end position="45"/>
    </location>
</feature>
<evidence type="ECO:0000256" key="1">
    <source>
        <dbReference type="SAM" id="MobiDB-lite"/>
    </source>
</evidence>
<reference evidence="2" key="1">
    <citation type="submission" date="2020-06" db="EMBL/GenBank/DDBJ databases">
        <authorList>
            <person name="Li T."/>
            <person name="Hu X."/>
            <person name="Zhang T."/>
            <person name="Song X."/>
            <person name="Zhang H."/>
            <person name="Dai N."/>
            <person name="Sheng W."/>
            <person name="Hou X."/>
            <person name="Wei L."/>
        </authorList>
    </citation>
    <scope>NUCLEOTIDE SEQUENCE</scope>
    <source>
        <strain evidence="2">G02</strain>
        <tissue evidence="2">Leaf</tissue>
    </source>
</reference>